<keyword evidence="1 4" id="KW-0378">Hydrolase</keyword>
<dbReference type="GO" id="GO:0016787">
    <property type="term" value="F:hydrolase activity"/>
    <property type="evidence" value="ECO:0007669"/>
    <property type="project" value="UniProtKB-KW"/>
</dbReference>
<dbReference type="Pfam" id="PF07859">
    <property type="entry name" value="Abhydrolase_3"/>
    <property type="match status" value="1"/>
</dbReference>
<accession>A0AAN6E5G4</accession>
<gene>
    <name evidence="4" type="ORF">EDD36DRAFT_424386</name>
</gene>
<reference evidence="4" key="1">
    <citation type="journal article" date="2022" name="bioRxiv">
        <title>Deciphering the potential niche of two novel black yeast fungi from a biological soil crust based on their genomes, phenotypes, and melanin regulation.</title>
        <authorList>
            <consortium name="DOE Joint Genome Institute"/>
            <person name="Carr E.C."/>
            <person name="Barton Q."/>
            <person name="Grambo S."/>
            <person name="Sullivan M."/>
            <person name="Renfro C.M."/>
            <person name="Kuo A."/>
            <person name="Pangilinan J."/>
            <person name="Lipzen A."/>
            <person name="Keymanesh K."/>
            <person name="Savage E."/>
            <person name="Barry K."/>
            <person name="Grigoriev I.V."/>
            <person name="Riekhof W.R."/>
            <person name="Harris S.S."/>
        </authorList>
    </citation>
    <scope>NUCLEOTIDE SEQUENCE</scope>
    <source>
        <strain evidence="4">JF 03-4F</strain>
    </source>
</reference>
<evidence type="ECO:0000256" key="1">
    <source>
        <dbReference type="ARBA" id="ARBA00022801"/>
    </source>
</evidence>
<feature type="domain" description="Alpha/beta hydrolase fold-3" evidence="3">
    <location>
        <begin position="106"/>
        <end position="349"/>
    </location>
</feature>
<protein>
    <submittedName>
        <fullName evidence="4">Alpha/Beta hydrolase protein</fullName>
    </submittedName>
</protein>
<dbReference type="InterPro" id="IPR050300">
    <property type="entry name" value="GDXG_lipolytic_enzyme"/>
</dbReference>
<dbReference type="InterPro" id="IPR029058">
    <property type="entry name" value="AB_hydrolase_fold"/>
</dbReference>
<dbReference type="EMBL" id="MU404350">
    <property type="protein sequence ID" value="KAI1617537.1"/>
    <property type="molecule type" value="Genomic_DNA"/>
</dbReference>
<feature type="region of interest" description="Disordered" evidence="2">
    <location>
        <begin position="34"/>
        <end position="56"/>
    </location>
</feature>
<dbReference type="PANTHER" id="PTHR48081:SF8">
    <property type="entry name" value="ALPHA_BETA HYDROLASE FOLD-3 DOMAIN-CONTAINING PROTEIN-RELATED"/>
    <property type="match status" value="1"/>
</dbReference>
<evidence type="ECO:0000313" key="4">
    <source>
        <dbReference type="EMBL" id="KAI1617537.1"/>
    </source>
</evidence>
<evidence type="ECO:0000256" key="2">
    <source>
        <dbReference type="SAM" id="MobiDB-lite"/>
    </source>
</evidence>
<evidence type="ECO:0000259" key="3">
    <source>
        <dbReference type="Pfam" id="PF07859"/>
    </source>
</evidence>
<dbReference type="SUPFAM" id="SSF53474">
    <property type="entry name" value="alpha/beta-Hydrolases"/>
    <property type="match status" value="1"/>
</dbReference>
<dbReference type="AlphaFoldDB" id="A0AAN6E5G4"/>
<comment type="caution">
    <text evidence="4">The sequence shown here is derived from an EMBL/GenBank/DDBJ whole genome shotgun (WGS) entry which is preliminary data.</text>
</comment>
<proteinExistence type="predicted"/>
<dbReference type="InterPro" id="IPR013094">
    <property type="entry name" value="AB_hydrolase_3"/>
</dbReference>
<evidence type="ECO:0000313" key="5">
    <source>
        <dbReference type="Proteomes" id="UP001203852"/>
    </source>
</evidence>
<dbReference type="Proteomes" id="UP001203852">
    <property type="component" value="Unassembled WGS sequence"/>
</dbReference>
<dbReference type="Gene3D" id="3.40.50.1820">
    <property type="entry name" value="alpha/beta hydrolase"/>
    <property type="match status" value="1"/>
</dbReference>
<name>A0AAN6E5G4_9EURO</name>
<dbReference type="PANTHER" id="PTHR48081">
    <property type="entry name" value="AB HYDROLASE SUPERFAMILY PROTEIN C4A8.06C"/>
    <property type="match status" value="1"/>
</dbReference>
<organism evidence="4 5">
    <name type="scientific">Exophiala viscosa</name>
    <dbReference type="NCBI Taxonomy" id="2486360"/>
    <lineage>
        <taxon>Eukaryota</taxon>
        <taxon>Fungi</taxon>
        <taxon>Dikarya</taxon>
        <taxon>Ascomycota</taxon>
        <taxon>Pezizomycotina</taxon>
        <taxon>Eurotiomycetes</taxon>
        <taxon>Chaetothyriomycetidae</taxon>
        <taxon>Chaetothyriales</taxon>
        <taxon>Herpotrichiellaceae</taxon>
        <taxon>Exophiala</taxon>
    </lineage>
</organism>
<keyword evidence="5" id="KW-1185">Reference proteome</keyword>
<sequence>MESTNTSSIEVTTRSDLSLLYKVLRTIIRPLRPRLVKPGKPAPPESQKLSPPEKRGCKVIESRREGIWEYTFRHSSQPASQGGQPLHDGVARVVEERKPASKKHRVYYFCGGGFQSPPSNEHWRFITQVTKDLAQSQGQHREVEITVVSHPLAPASPAAEALPVLRKWLASALVEANLAGDTVTLMGDSSGGNIALSLGFWAVENYKAPSASATSGDGNGLPLVAVFVISPAVDLRNVNPGIEEVDRYDPVLTVGLTSQVARAWTGNVESKGPVPGKPAAMEMSNPTVSPLLHSEEIFGLLREGGVSVHGVVGTHDVLAPDALELMRKCERVGVRGKWLVWDGQMHCFPLAGGGEIVGLSEGKEGRRWVDEVLREDARV</sequence>